<gene>
    <name evidence="1" type="ORF">ACOLOM_LOCUS11071</name>
</gene>
<dbReference type="EMBL" id="CAJVPT010038188">
    <property type="protein sequence ID" value="CAG8719554.1"/>
    <property type="molecule type" value="Genomic_DNA"/>
</dbReference>
<dbReference type="Proteomes" id="UP000789525">
    <property type="component" value="Unassembled WGS sequence"/>
</dbReference>
<evidence type="ECO:0000313" key="2">
    <source>
        <dbReference type="Proteomes" id="UP000789525"/>
    </source>
</evidence>
<protein>
    <submittedName>
        <fullName evidence="1">15803_t:CDS:1</fullName>
    </submittedName>
</protein>
<keyword evidence="2" id="KW-1185">Reference proteome</keyword>
<name>A0ACA9PQX8_9GLOM</name>
<accession>A0ACA9PQX8</accession>
<sequence>MSSTSQPSKPTIIKLVIPKTTARASPPPASKSTQTSQEAVTITPEPQSEAIMNISESQQDVTNTVKPASEKLRAKQEWVKRMRLKFSVRPEFEITKNILHPDGTLNQDYFRPPKSLTTQLQRKWTEKERGLLIKGIQKYGIGHYKEISDEFLLEWVRPHDFKVNSAQDLRVKTMRLIGRQNLQLYKDWKGDGDAIKKEYEKNKMIGLKTGTWKAGTLVYDEKGVVLKMIQEMGEEGKKRKRRNDEGLEDEGLSAIEEEDLMIE</sequence>
<comment type="caution">
    <text evidence="1">The sequence shown here is derived from an EMBL/GenBank/DDBJ whole genome shotgun (WGS) entry which is preliminary data.</text>
</comment>
<reference evidence="1" key="1">
    <citation type="submission" date="2021-06" db="EMBL/GenBank/DDBJ databases">
        <authorList>
            <person name="Kallberg Y."/>
            <person name="Tangrot J."/>
            <person name="Rosling A."/>
        </authorList>
    </citation>
    <scope>NUCLEOTIDE SEQUENCE</scope>
    <source>
        <strain evidence="1">CL356</strain>
    </source>
</reference>
<evidence type="ECO:0000313" key="1">
    <source>
        <dbReference type="EMBL" id="CAG8719554.1"/>
    </source>
</evidence>
<organism evidence="1 2">
    <name type="scientific">Acaulospora colombiana</name>
    <dbReference type="NCBI Taxonomy" id="27376"/>
    <lineage>
        <taxon>Eukaryota</taxon>
        <taxon>Fungi</taxon>
        <taxon>Fungi incertae sedis</taxon>
        <taxon>Mucoromycota</taxon>
        <taxon>Glomeromycotina</taxon>
        <taxon>Glomeromycetes</taxon>
        <taxon>Diversisporales</taxon>
        <taxon>Acaulosporaceae</taxon>
        <taxon>Acaulospora</taxon>
    </lineage>
</organism>
<proteinExistence type="predicted"/>